<dbReference type="OrthoDB" id="3634414at2759"/>
<evidence type="ECO:0000313" key="3">
    <source>
        <dbReference type="Proteomes" id="UP000756132"/>
    </source>
</evidence>
<feature type="chain" id="PRO_5040290783" evidence="1">
    <location>
        <begin position="19"/>
        <end position="298"/>
    </location>
</feature>
<feature type="signal peptide" evidence="1">
    <location>
        <begin position="1"/>
        <end position="18"/>
    </location>
</feature>
<proteinExistence type="predicted"/>
<reference evidence="2" key="2">
    <citation type="journal article" date="2022" name="Microb. Genom.">
        <title>A chromosome-scale genome assembly of the tomato pathogen Cladosporium fulvum reveals a compartmentalized genome architecture and the presence of a dispensable chromosome.</title>
        <authorList>
            <person name="Zaccaron A.Z."/>
            <person name="Chen L.H."/>
            <person name="Samaras A."/>
            <person name="Stergiopoulos I."/>
        </authorList>
    </citation>
    <scope>NUCLEOTIDE SEQUENCE</scope>
    <source>
        <strain evidence="2">Race5_Kim</strain>
    </source>
</reference>
<dbReference type="KEGG" id="ffu:CLAFUR5_03891"/>
<dbReference type="InterPro" id="IPR045702">
    <property type="entry name" value="DUF6060"/>
</dbReference>
<evidence type="ECO:0000313" key="2">
    <source>
        <dbReference type="EMBL" id="UJO14574.1"/>
    </source>
</evidence>
<dbReference type="RefSeq" id="XP_047758940.1">
    <property type="nucleotide sequence ID" value="XM_047903039.1"/>
</dbReference>
<dbReference type="Proteomes" id="UP000756132">
    <property type="component" value="Chromosome 2"/>
</dbReference>
<protein>
    <submittedName>
        <fullName evidence="2">Uncharacterized protein</fullName>
    </submittedName>
</protein>
<name>A0A9Q8LC96_PASFU</name>
<sequence>MAFLTSLALLQAIQLATAAPAPVFEISKRQDPSGTVDACKGSDCADCPLYFSTGTGYPECTYYDTQQLKDKGYPSDENGMVDVFFSAPPLVDNTFLIQFCCGTSDCTAAGAPTKRSPNPANAGLGKRGLSTLLLHDRNGTVIEPQTFAPTAVKERTIQKRDCGGFTATNGPYTKAGPISIILDEVTCGPTESCSATESKTVEQSFSVDVGVSVGDPFGIISASIGITWEKSISRSFSAQYMFGAGETGYVTFIPILTCVDGYYTGDCDDSGKQITACAASSSGGAMAGDIRGVVVRGA</sequence>
<reference evidence="2" key="1">
    <citation type="submission" date="2021-12" db="EMBL/GenBank/DDBJ databases">
        <authorList>
            <person name="Zaccaron A."/>
            <person name="Stergiopoulos I."/>
        </authorList>
    </citation>
    <scope>NUCLEOTIDE SEQUENCE</scope>
    <source>
        <strain evidence="2">Race5_Kim</strain>
    </source>
</reference>
<accession>A0A9Q8LC96</accession>
<organism evidence="2 3">
    <name type="scientific">Passalora fulva</name>
    <name type="common">Tomato leaf mold</name>
    <name type="synonym">Cladosporium fulvum</name>
    <dbReference type="NCBI Taxonomy" id="5499"/>
    <lineage>
        <taxon>Eukaryota</taxon>
        <taxon>Fungi</taxon>
        <taxon>Dikarya</taxon>
        <taxon>Ascomycota</taxon>
        <taxon>Pezizomycotina</taxon>
        <taxon>Dothideomycetes</taxon>
        <taxon>Dothideomycetidae</taxon>
        <taxon>Mycosphaerellales</taxon>
        <taxon>Mycosphaerellaceae</taxon>
        <taxon>Fulvia</taxon>
    </lineage>
</organism>
<keyword evidence="1" id="KW-0732">Signal</keyword>
<dbReference type="AlphaFoldDB" id="A0A9Q8LC96"/>
<gene>
    <name evidence="2" type="ORF">CLAFUR5_03891</name>
</gene>
<dbReference type="EMBL" id="CP090164">
    <property type="protein sequence ID" value="UJO14574.1"/>
    <property type="molecule type" value="Genomic_DNA"/>
</dbReference>
<evidence type="ECO:0000256" key="1">
    <source>
        <dbReference type="SAM" id="SignalP"/>
    </source>
</evidence>
<dbReference type="Pfam" id="PF19535">
    <property type="entry name" value="DUF6060"/>
    <property type="match status" value="1"/>
</dbReference>
<dbReference type="GeneID" id="71983769"/>
<keyword evidence="3" id="KW-1185">Reference proteome</keyword>